<evidence type="ECO:0008006" key="4">
    <source>
        <dbReference type="Google" id="ProtNLM"/>
    </source>
</evidence>
<comment type="caution">
    <text evidence="2">The sequence shown here is derived from an EMBL/GenBank/DDBJ whole genome shotgun (WGS) entry which is preliminary data.</text>
</comment>
<feature type="compositionally biased region" description="Basic and acidic residues" evidence="1">
    <location>
        <begin position="98"/>
        <end position="108"/>
    </location>
</feature>
<dbReference type="RefSeq" id="WP_101627445.1">
    <property type="nucleotide sequence ID" value="NZ_PKKJ01000001.1"/>
</dbReference>
<dbReference type="EMBL" id="PKKJ01000001">
    <property type="protein sequence ID" value="PKY66948.1"/>
    <property type="molecule type" value="Genomic_DNA"/>
</dbReference>
<dbReference type="OrthoDB" id="4426754at2"/>
<sequence>MNIAKWYERVAGSHSVNAVAGIAGINQSTLNRQLRSGRLEPELVVAIARAFNEDILDALIIQGFLTREDVEKHASRTTLEQATDKEIVAEIERRLREAREHPEFDKPLGETSASNVTEIRRPHTQEENLPDFTKLAARKVTNRPEWDAIQALNDIGEESQDPGDYED</sequence>
<organism evidence="2 3">
    <name type="scientific">Schaalia turicensis</name>
    <dbReference type="NCBI Taxonomy" id="131111"/>
    <lineage>
        <taxon>Bacteria</taxon>
        <taxon>Bacillati</taxon>
        <taxon>Actinomycetota</taxon>
        <taxon>Actinomycetes</taxon>
        <taxon>Actinomycetales</taxon>
        <taxon>Actinomycetaceae</taxon>
        <taxon>Schaalia</taxon>
    </lineage>
</organism>
<accession>A0A2I1I733</accession>
<name>A0A2I1I733_9ACTO</name>
<gene>
    <name evidence="2" type="ORF">CYJ25_01535</name>
</gene>
<proteinExistence type="predicted"/>
<dbReference type="AlphaFoldDB" id="A0A2I1I733"/>
<evidence type="ECO:0000313" key="2">
    <source>
        <dbReference type="EMBL" id="PKY66948.1"/>
    </source>
</evidence>
<reference evidence="2 3" key="1">
    <citation type="submission" date="2017-12" db="EMBL/GenBank/DDBJ databases">
        <title>Phylogenetic diversity of female urinary microbiome.</title>
        <authorList>
            <person name="Thomas-White K."/>
            <person name="Wolfe A.J."/>
        </authorList>
    </citation>
    <scope>NUCLEOTIDE SEQUENCE [LARGE SCALE GENOMIC DNA]</scope>
    <source>
        <strain evidence="2 3">UMB0250</strain>
    </source>
</reference>
<dbReference type="Proteomes" id="UP000234545">
    <property type="component" value="Unassembled WGS sequence"/>
</dbReference>
<evidence type="ECO:0000256" key="1">
    <source>
        <dbReference type="SAM" id="MobiDB-lite"/>
    </source>
</evidence>
<evidence type="ECO:0000313" key="3">
    <source>
        <dbReference type="Proteomes" id="UP000234545"/>
    </source>
</evidence>
<protein>
    <recommendedName>
        <fullName evidence="4">DNA-binding protein</fullName>
    </recommendedName>
</protein>
<feature type="region of interest" description="Disordered" evidence="1">
    <location>
        <begin position="98"/>
        <end position="133"/>
    </location>
</feature>